<proteinExistence type="predicted"/>
<gene>
    <name evidence="1" type="ORF">X797_009129</name>
</gene>
<accession>A0A0A1UQZ2</accession>
<dbReference type="EMBL" id="JELW01000033">
    <property type="protein sequence ID" value="EXU97745.1"/>
    <property type="molecule type" value="Genomic_DNA"/>
</dbReference>
<sequence length="192" mass="21436">MRSIKVFVTGILLFEPGSSCYKSAESSLGDDSRRTRAGRVDVCGLRPPRLDGGNFRLCAWRPAKLENRDNRRTSVMAVRKKQTIGHRGSSLRQVNPLCTVTKHMQVQSMGNSTKFLQSLNASMIDARCRTTQAIRLGNMHPGPKSHTFSFSPRRTVRFLAAAVRPGRFQASSQEGPPSVRELFRFSRITRGA</sequence>
<protein>
    <submittedName>
        <fullName evidence="1">Uncharacterized protein</fullName>
    </submittedName>
</protein>
<dbReference type="Proteomes" id="UP000030151">
    <property type="component" value="Unassembled WGS sequence"/>
</dbReference>
<dbReference type="AlphaFoldDB" id="A0A0A1UQZ2"/>
<evidence type="ECO:0000313" key="2">
    <source>
        <dbReference type="Proteomes" id="UP000030151"/>
    </source>
</evidence>
<name>A0A0A1UQZ2_9HYPO</name>
<reference evidence="1 2" key="1">
    <citation type="submission" date="2014-02" db="EMBL/GenBank/DDBJ databases">
        <title>The genome sequence of the entomopathogenic fungus Metarhizium robertsii ARSEF 2575.</title>
        <authorList>
            <person name="Giuliano Garisto Donzelli B."/>
            <person name="Roe B.A."/>
            <person name="Macmil S.L."/>
            <person name="Krasnoff S.B."/>
            <person name="Gibson D.M."/>
        </authorList>
    </citation>
    <scope>NUCLEOTIDE SEQUENCE [LARGE SCALE GENOMIC DNA]</scope>
    <source>
        <strain evidence="1 2">ARSEF 2575</strain>
    </source>
</reference>
<dbReference type="HOGENOM" id="CLU_1415499_0_0_1"/>
<evidence type="ECO:0000313" key="1">
    <source>
        <dbReference type="EMBL" id="EXU97745.1"/>
    </source>
</evidence>
<organism evidence="1 2">
    <name type="scientific">Metarhizium robertsii</name>
    <dbReference type="NCBI Taxonomy" id="568076"/>
    <lineage>
        <taxon>Eukaryota</taxon>
        <taxon>Fungi</taxon>
        <taxon>Dikarya</taxon>
        <taxon>Ascomycota</taxon>
        <taxon>Pezizomycotina</taxon>
        <taxon>Sordariomycetes</taxon>
        <taxon>Hypocreomycetidae</taxon>
        <taxon>Hypocreales</taxon>
        <taxon>Clavicipitaceae</taxon>
        <taxon>Metarhizium</taxon>
    </lineage>
</organism>
<comment type="caution">
    <text evidence="1">The sequence shown here is derived from an EMBL/GenBank/DDBJ whole genome shotgun (WGS) entry which is preliminary data.</text>
</comment>